<dbReference type="Proteomes" id="UP000249299">
    <property type="component" value="Unassembled WGS sequence"/>
</dbReference>
<comment type="caution">
    <text evidence="11">The sequence shown here is derived from an EMBL/GenBank/DDBJ whole genome shotgun (WGS) entry which is preliminary data.</text>
</comment>
<keyword evidence="4 9" id="KW-0997">Cell inner membrane</keyword>
<evidence type="ECO:0000256" key="8">
    <source>
        <dbReference type="ARBA" id="ARBA00038436"/>
    </source>
</evidence>
<accession>A0A327JQ03</accession>
<reference evidence="11 12" key="1">
    <citation type="submission" date="2017-07" db="EMBL/GenBank/DDBJ databases">
        <title>Draft Genome Sequences of Select Purple Nonsulfur Bacteria.</title>
        <authorList>
            <person name="Lasarre B."/>
            <person name="Mckinlay J.B."/>
        </authorList>
    </citation>
    <scope>NUCLEOTIDE SEQUENCE [LARGE SCALE GENOMIC DNA]</scope>
    <source>
        <strain evidence="11 12">DSM 11290</strain>
    </source>
</reference>
<keyword evidence="3" id="KW-1003">Cell membrane</keyword>
<proteinExistence type="inferred from homology"/>
<keyword evidence="6 9" id="KW-1133">Transmembrane helix</keyword>
<dbReference type="InterPro" id="IPR055348">
    <property type="entry name" value="DctQ"/>
</dbReference>
<feature type="transmembrane region" description="Helical" evidence="9">
    <location>
        <begin position="107"/>
        <end position="130"/>
    </location>
</feature>
<name>A0A327JQ03_9HYPH</name>
<evidence type="ECO:0000256" key="2">
    <source>
        <dbReference type="ARBA" id="ARBA00022448"/>
    </source>
</evidence>
<dbReference type="EMBL" id="NPEV01000009">
    <property type="protein sequence ID" value="RAI28539.1"/>
    <property type="molecule type" value="Genomic_DNA"/>
</dbReference>
<dbReference type="GO" id="GO:0005886">
    <property type="term" value="C:plasma membrane"/>
    <property type="evidence" value="ECO:0007669"/>
    <property type="project" value="UniProtKB-SubCell"/>
</dbReference>
<gene>
    <name evidence="11" type="ORF">CH339_06570</name>
</gene>
<feature type="transmembrane region" description="Helical" evidence="9">
    <location>
        <begin position="64"/>
        <end position="82"/>
    </location>
</feature>
<feature type="transmembrane region" description="Helical" evidence="9">
    <location>
        <begin position="39"/>
        <end position="58"/>
    </location>
</feature>
<keyword evidence="12" id="KW-1185">Reference proteome</keyword>
<keyword evidence="7 9" id="KW-0472">Membrane</keyword>
<feature type="transmembrane region" description="Helical" evidence="9">
    <location>
        <begin position="150"/>
        <end position="172"/>
    </location>
</feature>
<evidence type="ECO:0000259" key="10">
    <source>
        <dbReference type="Pfam" id="PF04290"/>
    </source>
</evidence>
<keyword evidence="5 9" id="KW-0812">Transmembrane</keyword>
<dbReference type="OrthoDB" id="7159137at2"/>
<evidence type="ECO:0000313" key="11">
    <source>
        <dbReference type="EMBL" id="RAI28539.1"/>
    </source>
</evidence>
<comment type="similarity">
    <text evidence="8 9">Belongs to the TRAP transporter small permease family.</text>
</comment>
<feature type="domain" description="Tripartite ATP-independent periplasmic transporters DctQ component" evidence="10">
    <location>
        <begin position="44"/>
        <end position="174"/>
    </location>
</feature>
<dbReference type="AlphaFoldDB" id="A0A327JQ03"/>
<evidence type="ECO:0000256" key="4">
    <source>
        <dbReference type="ARBA" id="ARBA00022519"/>
    </source>
</evidence>
<comment type="subunit">
    <text evidence="9">The complex comprises the extracytoplasmic solute receptor protein and the two transmembrane proteins.</text>
</comment>
<keyword evidence="2 9" id="KW-0813">Transport</keyword>
<dbReference type="Pfam" id="PF04290">
    <property type="entry name" value="DctQ"/>
    <property type="match status" value="1"/>
</dbReference>
<evidence type="ECO:0000256" key="7">
    <source>
        <dbReference type="ARBA" id="ARBA00023136"/>
    </source>
</evidence>
<evidence type="ECO:0000313" key="12">
    <source>
        <dbReference type="Proteomes" id="UP000249299"/>
    </source>
</evidence>
<sequence length="191" mass="21355">MSARGPSRSRSARPNKNREGAVRRFFATLTKTLQIAGQIVLAFMVVTICYDAFMRYVFTAPTSWSLEINTFLIVFVAAMTAADVQRTDAHIRITFFSDMAGPLGRRVLDVVIGLVGVGFCSIMAWRGFLLAYQAFDYGERVSSSFGTPMVFPYALLPLGFGMLAIQFLLNAIDAVFWPDRRRDGEEKLQEV</sequence>
<dbReference type="PANTHER" id="PTHR35011:SF10">
    <property type="entry name" value="TRAP TRANSPORTER SMALL PERMEASE PROTEIN"/>
    <property type="match status" value="1"/>
</dbReference>
<organism evidence="11 12">
    <name type="scientific">Rhodobium orientis</name>
    <dbReference type="NCBI Taxonomy" id="34017"/>
    <lineage>
        <taxon>Bacteria</taxon>
        <taxon>Pseudomonadati</taxon>
        <taxon>Pseudomonadota</taxon>
        <taxon>Alphaproteobacteria</taxon>
        <taxon>Hyphomicrobiales</taxon>
        <taxon>Rhodobiaceae</taxon>
        <taxon>Rhodobium</taxon>
    </lineage>
</organism>
<dbReference type="PANTHER" id="PTHR35011">
    <property type="entry name" value="2,3-DIKETO-L-GULONATE TRAP TRANSPORTER SMALL PERMEASE PROTEIN YIAM"/>
    <property type="match status" value="1"/>
</dbReference>
<evidence type="ECO:0000256" key="3">
    <source>
        <dbReference type="ARBA" id="ARBA00022475"/>
    </source>
</evidence>
<evidence type="ECO:0000256" key="9">
    <source>
        <dbReference type="RuleBase" id="RU369079"/>
    </source>
</evidence>
<comment type="function">
    <text evidence="9">Part of the tripartite ATP-independent periplasmic (TRAP) transport system.</text>
</comment>
<comment type="subcellular location">
    <subcellularLocation>
        <location evidence="1 9">Cell inner membrane</location>
        <topology evidence="1 9">Multi-pass membrane protein</topology>
    </subcellularLocation>
</comment>
<evidence type="ECO:0000256" key="5">
    <source>
        <dbReference type="ARBA" id="ARBA00022692"/>
    </source>
</evidence>
<protein>
    <recommendedName>
        <fullName evidence="9">TRAP transporter small permease protein</fullName>
    </recommendedName>
</protein>
<dbReference type="GO" id="GO:0015740">
    <property type="term" value="P:C4-dicarboxylate transport"/>
    <property type="evidence" value="ECO:0007669"/>
    <property type="project" value="TreeGrafter"/>
</dbReference>
<dbReference type="InterPro" id="IPR007387">
    <property type="entry name" value="TRAP_DctQ"/>
</dbReference>
<evidence type="ECO:0000256" key="6">
    <source>
        <dbReference type="ARBA" id="ARBA00022989"/>
    </source>
</evidence>
<dbReference type="GO" id="GO:0022857">
    <property type="term" value="F:transmembrane transporter activity"/>
    <property type="evidence" value="ECO:0007669"/>
    <property type="project" value="UniProtKB-UniRule"/>
</dbReference>
<evidence type="ECO:0000256" key="1">
    <source>
        <dbReference type="ARBA" id="ARBA00004429"/>
    </source>
</evidence>